<comment type="caution">
    <text evidence="2">The sequence shown here is derived from an EMBL/GenBank/DDBJ whole genome shotgun (WGS) entry which is preliminary data.</text>
</comment>
<dbReference type="AlphaFoldDB" id="A0A0V0UIG4"/>
<organism evidence="2 3">
    <name type="scientific">Trichinella murrelli</name>
    <dbReference type="NCBI Taxonomy" id="144512"/>
    <lineage>
        <taxon>Eukaryota</taxon>
        <taxon>Metazoa</taxon>
        <taxon>Ecdysozoa</taxon>
        <taxon>Nematoda</taxon>
        <taxon>Enoplea</taxon>
        <taxon>Dorylaimia</taxon>
        <taxon>Trichinellida</taxon>
        <taxon>Trichinellidae</taxon>
        <taxon>Trichinella</taxon>
    </lineage>
</organism>
<sequence>MRQEDKISIGVKIADKNKCPLIDSALSKPSNMQLENFHKHTNWQDIESNWQDIVTFYFFFNSFHSVFLICKIMLLLTLEQKSCNDK</sequence>
<keyword evidence="1" id="KW-0812">Transmembrane</keyword>
<reference evidence="2 3" key="1">
    <citation type="submission" date="2015-01" db="EMBL/GenBank/DDBJ databases">
        <title>Evolution of Trichinella species and genotypes.</title>
        <authorList>
            <person name="Korhonen P.K."/>
            <person name="Edoardo P."/>
            <person name="Giuseppe L.R."/>
            <person name="Gasser R.B."/>
        </authorList>
    </citation>
    <scope>NUCLEOTIDE SEQUENCE [LARGE SCALE GENOMIC DNA]</scope>
    <source>
        <strain evidence="2">ISS417</strain>
    </source>
</reference>
<protein>
    <submittedName>
        <fullName evidence="2">Uncharacterized protein</fullName>
    </submittedName>
</protein>
<proteinExistence type="predicted"/>
<accession>A0A0V0UIG4</accession>
<gene>
    <name evidence="2" type="ORF">T05_6020</name>
</gene>
<evidence type="ECO:0000313" key="2">
    <source>
        <dbReference type="EMBL" id="KRX50749.1"/>
    </source>
</evidence>
<feature type="transmembrane region" description="Helical" evidence="1">
    <location>
        <begin position="56"/>
        <end position="78"/>
    </location>
</feature>
<keyword evidence="1" id="KW-1133">Transmembrane helix</keyword>
<evidence type="ECO:0000313" key="3">
    <source>
        <dbReference type="Proteomes" id="UP000055048"/>
    </source>
</evidence>
<evidence type="ECO:0000256" key="1">
    <source>
        <dbReference type="SAM" id="Phobius"/>
    </source>
</evidence>
<keyword evidence="1" id="KW-0472">Membrane</keyword>
<keyword evidence="3" id="KW-1185">Reference proteome</keyword>
<dbReference type="EMBL" id="JYDJ01000003">
    <property type="protein sequence ID" value="KRX50749.1"/>
    <property type="molecule type" value="Genomic_DNA"/>
</dbReference>
<dbReference type="Proteomes" id="UP000055048">
    <property type="component" value="Unassembled WGS sequence"/>
</dbReference>
<name>A0A0V0UIG4_9BILA</name>